<dbReference type="Pfam" id="PF00581">
    <property type="entry name" value="Rhodanese"/>
    <property type="match status" value="2"/>
</dbReference>
<evidence type="ECO:0000256" key="3">
    <source>
        <dbReference type="SAM" id="MobiDB-lite"/>
    </source>
</evidence>
<dbReference type="GO" id="GO:0004792">
    <property type="term" value="F:thiosulfate-cyanide sulfurtransferase activity"/>
    <property type="evidence" value="ECO:0007669"/>
    <property type="project" value="TreeGrafter"/>
</dbReference>
<evidence type="ECO:0000313" key="5">
    <source>
        <dbReference type="EMBL" id="GGJ86625.1"/>
    </source>
</evidence>
<accession>A0A917UUT2</accession>
<dbReference type="SMART" id="SM00450">
    <property type="entry name" value="RHOD"/>
    <property type="match status" value="2"/>
</dbReference>
<dbReference type="AlphaFoldDB" id="A0A917UUT2"/>
<name>A0A917UUT2_9DEIO</name>
<dbReference type="Proteomes" id="UP000635726">
    <property type="component" value="Unassembled WGS sequence"/>
</dbReference>
<reference evidence="5" key="1">
    <citation type="journal article" date="2014" name="Int. J. Syst. Evol. Microbiol.">
        <title>Complete genome sequence of Corynebacterium casei LMG S-19264T (=DSM 44701T), isolated from a smear-ripened cheese.</title>
        <authorList>
            <consortium name="US DOE Joint Genome Institute (JGI-PGF)"/>
            <person name="Walter F."/>
            <person name="Albersmeier A."/>
            <person name="Kalinowski J."/>
            <person name="Ruckert C."/>
        </authorList>
    </citation>
    <scope>NUCLEOTIDE SEQUENCE</scope>
    <source>
        <strain evidence="5">JCM 14371</strain>
    </source>
</reference>
<protein>
    <submittedName>
        <fullName evidence="5">Thiosulfate sulfurtransferase</fullName>
    </submittedName>
</protein>
<reference evidence="5" key="2">
    <citation type="submission" date="2020-09" db="EMBL/GenBank/DDBJ databases">
        <authorList>
            <person name="Sun Q."/>
            <person name="Ohkuma M."/>
        </authorList>
    </citation>
    <scope>NUCLEOTIDE SEQUENCE</scope>
    <source>
        <strain evidence="5">JCM 14371</strain>
    </source>
</reference>
<feature type="domain" description="Rhodanese" evidence="4">
    <location>
        <begin position="172"/>
        <end position="283"/>
    </location>
</feature>
<dbReference type="Gene3D" id="3.40.250.10">
    <property type="entry name" value="Rhodanese-like domain"/>
    <property type="match status" value="2"/>
</dbReference>
<dbReference type="PROSITE" id="PS50206">
    <property type="entry name" value="RHODANESE_3"/>
    <property type="match status" value="2"/>
</dbReference>
<organism evidence="5 6">
    <name type="scientific">Deinococcus aquiradiocola</name>
    <dbReference type="NCBI Taxonomy" id="393059"/>
    <lineage>
        <taxon>Bacteria</taxon>
        <taxon>Thermotogati</taxon>
        <taxon>Deinococcota</taxon>
        <taxon>Deinococci</taxon>
        <taxon>Deinococcales</taxon>
        <taxon>Deinococcaceae</taxon>
        <taxon>Deinococcus</taxon>
    </lineage>
</organism>
<evidence type="ECO:0000256" key="2">
    <source>
        <dbReference type="ARBA" id="ARBA00022737"/>
    </source>
</evidence>
<evidence type="ECO:0000313" key="6">
    <source>
        <dbReference type="Proteomes" id="UP000635726"/>
    </source>
</evidence>
<dbReference type="RefSeq" id="WP_188964431.1">
    <property type="nucleotide sequence ID" value="NZ_BMOE01000016.1"/>
</dbReference>
<feature type="region of interest" description="Disordered" evidence="3">
    <location>
        <begin position="268"/>
        <end position="290"/>
    </location>
</feature>
<comment type="caution">
    <text evidence="5">The sequence shown here is derived from an EMBL/GenBank/DDBJ whole genome shotgun (WGS) entry which is preliminary data.</text>
</comment>
<feature type="domain" description="Rhodanese" evidence="4">
    <location>
        <begin position="20"/>
        <end position="144"/>
    </location>
</feature>
<gene>
    <name evidence="5" type="ORF">GCM10008939_33220</name>
</gene>
<proteinExistence type="predicted"/>
<keyword evidence="6" id="KW-1185">Reference proteome</keyword>
<dbReference type="InterPro" id="IPR036873">
    <property type="entry name" value="Rhodanese-like_dom_sf"/>
</dbReference>
<sequence length="290" mass="30256">MTVPVSSPLRSAGWLLSRLQEPGLVVLDCRFVLTQPDAGEAAYREGHVPGAVYAHLERDLSGPKRPGGAGGRHPLPDPGVLADWLGASGVTPGSTVIAYDDPTGGHGFYAARAWWLLRWLGFTRVFVLDGGLPAYVQSGGTLTRDVPVPAPGYVTPHVQPDWVVDADGVQGRAPGTLLIDSRAAPRYRGDAEPIDPRAGHVPGAVNRDWAGSLDAGGGWRAPDEQARRLAVGDAPVIVYCGSGVSGAANLLALSLAGRPPGPDVQLYAGSWSDWSSDPARPAEVGDPHAP</sequence>
<dbReference type="InterPro" id="IPR001763">
    <property type="entry name" value="Rhodanese-like_dom"/>
</dbReference>
<evidence type="ECO:0000259" key="4">
    <source>
        <dbReference type="PROSITE" id="PS50206"/>
    </source>
</evidence>
<dbReference type="EMBL" id="BMOE01000016">
    <property type="protein sequence ID" value="GGJ86625.1"/>
    <property type="molecule type" value="Genomic_DNA"/>
</dbReference>
<evidence type="ECO:0000256" key="1">
    <source>
        <dbReference type="ARBA" id="ARBA00022679"/>
    </source>
</evidence>
<keyword evidence="1" id="KW-0808">Transferase</keyword>
<dbReference type="SUPFAM" id="SSF52821">
    <property type="entry name" value="Rhodanese/Cell cycle control phosphatase"/>
    <property type="match status" value="2"/>
</dbReference>
<dbReference type="PANTHER" id="PTHR11364">
    <property type="entry name" value="THIOSULFATE SULFERTANSFERASE"/>
    <property type="match status" value="1"/>
</dbReference>
<dbReference type="PANTHER" id="PTHR11364:SF27">
    <property type="entry name" value="SULFURTRANSFERASE"/>
    <property type="match status" value="1"/>
</dbReference>
<keyword evidence="2" id="KW-0677">Repeat</keyword>
<dbReference type="InterPro" id="IPR045078">
    <property type="entry name" value="TST/MPST-like"/>
</dbReference>
<dbReference type="CDD" id="cd01448">
    <property type="entry name" value="TST_Repeat_1"/>
    <property type="match status" value="1"/>
</dbReference>